<dbReference type="Pfam" id="PF25778">
    <property type="entry name" value="DUF7948"/>
    <property type="match status" value="1"/>
</dbReference>
<dbReference type="Proteomes" id="UP000637299">
    <property type="component" value="Unassembled WGS sequence"/>
</dbReference>
<gene>
    <name evidence="3" type="ORF">IC610_05670</name>
</gene>
<accession>A0ABR8ZAL8</accession>
<name>A0ABR8ZAL8_9FLAO</name>
<keyword evidence="4" id="KW-1185">Reference proteome</keyword>
<dbReference type="InterPro" id="IPR057708">
    <property type="entry name" value="DUF7948"/>
</dbReference>
<evidence type="ECO:0000313" key="3">
    <source>
        <dbReference type="EMBL" id="MBD8081913.1"/>
    </source>
</evidence>
<evidence type="ECO:0000259" key="2">
    <source>
        <dbReference type="Pfam" id="PF25778"/>
    </source>
</evidence>
<sequence>MKKILYLLALLNITFLFAQKNFQNNSEYHFYENKGQIVDQDGKPNNAVKYLFHSNGLNVQLRKGGFSYDVYEVKKTPNPHFRKAQKNDLPQKPDFNLDEFNYENLYHRIDIELIDSNPDAKIVAENKSKDYDNYFNISHNPKGVTNVHKYQKVIYKNIYRNVDLVFFKPKDTLKPIEYNFIIHPGGKVSDIRMKFNGAQTKILDNKLDMDLRFGKMQENIPQSWIAGNKRENINVSFKDLGDQTFGFHSPVNTSEKTIIIDPVPTRIWGSYIAGSGEEYAKAKTDSQNTLYLFGGTTSNTNFATSGTHQQNVVGSFDAFVMKVTPNGQKIWGTYYGFNQDDFLVM</sequence>
<feature type="signal peptide" evidence="1">
    <location>
        <begin position="1"/>
        <end position="18"/>
    </location>
</feature>
<comment type="caution">
    <text evidence="3">The sequence shown here is derived from an EMBL/GenBank/DDBJ whole genome shotgun (WGS) entry which is preliminary data.</text>
</comment>
<dbReference type="RefSeq" id="WP_191735602.1">
    <property type="nucleotide sequence ID" value="NZ_JACYFS010000001.1"/>
</dbReference>
<evidence type="ECO:0000313" key="4">
    <source>
        <dbReference type="Proteomes" id="UP000637299"/>
    </source>
</evidence>
<proteinExistence type="predicted"/>
<organism evidence="3 4">
    <name type="scientific">Chryseobacterium caseinilyticum</name>
    <dbReference type="NCBI Taxonomy" id="2771428"/>
    <lineage>
        <taxon>Bacteria</taxon>
        <taxon>Pseudomonadati</taxon>
        <taxon>Bacteroidota</taxon>
        <taxon>Flavobacteriia</taxon>
        <taxon>Flavobacteriales</taxon>
        <taxon>Weeksellaceae</taxon>
        <taxon>Chryseobacterium group</taxon>
        <taxon>Chryseobacterium</taxon>
    </lineage>
</organism>
<feature type="chain" id="PRO_5045597266" description="DUF7948 domain-containing protein" evidence="1">
    <location>
        <begin position="19"/>
        <end position="345"/>
    </location>
</feature>
<dbReference type="EMBL" id="JACYFS010000001">
    <property type="protein sequence ID" value="MBD8081913.1"/>
    <property type="molecule type" value="Genomic_DNA"/>
</dbReference>
<reference evidence="3 4" key="1">
    <citation type="submission" date="2020-09" db="EMBL/GenBank/DDBJ databases">
        <title>Genome seq and assembly of Chryseobacterium sp.</title>
        <authorList>
            <person name="Chhetri G."/>
        </authorList>
    </citation>
    <scope>NUCLEOTIDE SEQUENCE [LARGE SCALE GENOMIC DNA]</scope>
    <source>
        <strain evidence="3 4">GCR10</strain>
    </source>
</reference>
<keyword evidence="1" id="KW-0732">Signal</keyword>
<protein>
    <recommendedName>
        <fullName evidence="2">DUF7948 domain-containing protein</fullName>
    </recommendedName>
</protein>
<feature type="domain" description="DUF7948" evidence="2">
    <location>
        <begin position="30"/>
        <end position="263"/>
    </location>
</feature>
<evidence type="ECO:0000256" key="1">
    <source>
        <dbReference type="SAM" id="SignalP"/>
    </source>
</evidence>